<evidence type="ECO:0000313" key="7">
    <source>
        <dbReference type="Proteomes" id="UP000538196"/>
    </source>
</evidence>
<dbReference type="Pfam" id="PF13579">
    <property type="entry name" value="Glyco_trans_4_4"/>
    <property type="match status" value="1"/>
</dbReference>
<keyword evidence="3 6" id="KW-0808">Transferase</keyword>
<dbReference type="RefSeq" id="WP_021762785.1">
    <property type="nucleotide sequence ID" value="NZ_JACHVP010000001.1"/>
</dbReference>
<sequence>MRIAIVYDCLFPVNTGGGERVYRRMAELLVERGHSVDYLTRRQWGDGHEPDASFTVVPVWSGEIYDASGGRRTAAAAGFAAAAFGELRRRRGEYDLVIASALPVLNVFAARAATIGTRTRLLSDWLEVWTWRKWREYSGPLVGTVASVLQWVALRLTSDVTVNSSFTRARIRRYRRRLDPIVLGLLDLAEAPVTAHPTPVDPGLVLFAGRHIPDKQLTALPAAIGVARRRDPSVHVVVVGTGPETEALRRAVEAEDVGPLFDIRGRVEDDELARLFSEAAVLVNPSRREGFGLVVAEAAAVGTPSVVVAGDDNAAADLIEAGVNGFVADDAGAESLGSAILDAVGGGAALRATTAEWFATARRSQNLGSSVDEIVKRYSSSAR</sequence>
<name>A0A7W4YIA6_LEIAQ</name>
<keyword evidence="2" id="KW-0328">Glycosyltransferase</keyword>
<dbReference type="SUPFAM" id="SSF53756">
    <property type="entry name" value="UDP-Glycosyltransferase/glycogen phosphorylase"/>
    <property type="match status" value="1"/>
</dbReference>
<dbReference type="InterPro" id="IPR001296">
    <property type="entry name" value="Glyco_trans_1"/>
</dbReference>
<dbReference type="Pfam" id="PF00534">
    <property type="entry name" value="Glycos_transf_1"/>
    <property type="match status" value="1"/>
</dbReference>
<dbReference type="CDD" id="cd03801">
    <property type="entry name" value="GT4_PimA-like"/>
    <property type="match status" value="1"/>
</dbReference>
<evidence type="ECO:0000256" key="2">
    <source>
        <dbReference type="ARBA" id="ARBA00022676"/>
    </source>
</evidence>
<comment type="caution">
    <text evidence="6">The sequence shown here is derived from an EMBL/GenBank/DDBJ whole genome shotgun (WGS) entry which is preliminary data.</text>
</comment>
<gene>
    <name evidence="6" type="ORF">FHX33_000201</name>
</gene>
<proteinExistence type="predicted"/>
<dbReference type="Gene3D" id="3.40.50.2000">
    <property type="entry name" value="Glycogen Phosphorylase B"/>
    <property type="match status" value="2"/>
</dbReference>
<evidence type="ECO:0000256" key="1">
    <source>
        <dbReference type="ARBA" id="ARBA00021292"/>
    </source>
</evidence>
<dbReference type="Proteomes" id="UP000538196">
    <property type="component" value="Unassembled WGS sequence"/>
</dbReference>
<evidence type="ECO:0000259" key="4">
    <source>
        <dbReference type="Pfam" id="PF00534"/>
    </source>
</evidence>
<evidence type="ECO:0000313" key="6">
    <source>
        <dbReference type="EMBL" id="MBB2965469.1"/>
    </source>
</evidence>
<dbReference type="EMBL" id="JACHVP010000001">
    <property type="protein sequence ID" value="MBB2965469.1"/>
    <property type="molecule type" value="Genomic_DNA"/>
</dbReference>
<dbReference type="GO" id="GO:1901137">
    <property type="term" value="P:carbohydrate derivative biosynthetic process"/>
    <property type="evidence" value="ECO:0007669"/>
    <property type="project" value="UniProtKB-ARBA"/>
</dbReference>
<evidence type="ECO:0000259" key="5">
    <source>
        <dbReference type="Pfam" id="PF13579"/>
    </source>
</evidence>
<accession>A0A7W4YIA6</accession>
<feature type="domain" description="Glycosyl transferase family 1" evidence="4">
    <location>
        <begin position="197"/>
        <end position="343"/>
    </location>
</feature>
<dbReference type="PANTHER" id="PTHR45947:SF3">
    <property type="entry name" value="SULFOQUINOVOSYL TRANSFERASE SQD2"/>
    <property type="match status" value="1"/>
</dbReference>
<feature type="domain" description="Glycosyltransferase subfamily 4-like N-terminal" evidence="5">
    <location>
        <begin position="16"/>
        <end position="181"/>
    </location>
</feature>
<dbReference type="AlphaFoldDB" id="A0A7W4YIA6"/>
<dbReference type="GO" id="GO:0016758">
    <property type="term" value="F:hexosyltransferase activity"/>
    <property type="evidence" value="ECO:0007669"/>
    <property type="project" value="TreeGrafter"/>
</dbReference>
<protein>
    <recommendedName>
        <fullName evidence="1">D-inositol 3-phosphate glycosyltransferase</fullName>
    </recommendedName>
</protein>
<organism evidence="6 7">
    <name type="scientific">Leifsonia aquatica</name>
    <name type="common">Corynebacterium aquaticum</name>
    <dbReference type="NCBI Taxonomy" id="144185"/>
    <lineage>
        <taxon>Bacteria</taxon>
        <taxon>Bacillati</taxon>
        <taxon>Actinomycetota</taxon>
        <taxon>Actinomycetes</taxon>
        <taxon>Micrococcales</taxon>
        <taxon>Microbacteriaceae</taxon>
        <taxon>Leifsonia</taxon>
    </lineage>
</organism>
<dbReference type="PANTHER" id="PTHR45947">
    <property type="entry name" value="SULFOQUINOVOSYL TRANSFERASE SQD2"/>
    <property type="match status" value="1"/>
</dbReference>
<dbReference type="InterPro" id="IPR050194">
    <property type="entry name" value="Glycosyltransferase_grp1"/>
</dbReference>
<dbReference type="InterPro" id="IPR028098">
    <property type="entry name" value="Glyco_trans_4-like_N"/>
</dbReference>
<reference evidence="6 7" key="1">
    <citation type="submission" date="2020-08" db="EMBL/GenBank/DDBJ databases">
        <title>Sequencing the genomes of 1000 actinobacteria strains.</title>
        <authorList>
            <person name="Klenk H.-P."/>
        </authorList>
    </citation>
    <scope>NUCLEOTIDE SEQUENCE [LARGE SCALE GENOMIC DNA]</scope>
    <source>
        <strain evidence="6 7">DSM 20146</strain>
    </source>
</reference>
<keyword evidence="7" id="KW-1185">Reference proteome</keyword>
<evidence type="ECO:0000256" key="3">
    <source>
        <dbReference type="ARBA" id="ARBA00022679"/>
    </source>
</evidence>